<accession>A0A5M9K1E0</accession>
<dbReference type="InterPro" id="IPR000210">
    <property type="entry name" value="BTB/POZ_dom"/>
</dbReference>
<dbReference type="PANTHER" id="PTHR14499:SF136">
    <property type="entry name" value="GH08630P"/>
    <property type="match status" value="1"/>
</dbReference>
<keyword evidence="3" id="KW-1185">Reference proteome</keyword>
<dbReference type="PROSITE" id="PS50097">
    <property type="entry name" value="BTB"/>
    <property type="match status" value="1"/>
</dbReference>
<gene>
    <name evidence="2" type="ORF">EYC84_006035</name>
</gene>
<sequence>MPPISNVIDANERVTLLVGTERFTSTAETLVSKSKFFEKLLSPSWARPKEDGSYFVDADPTLFAHILQYLRRDRFPIFYDNSKGHDYAMYIALRQEADYFGLGNLANWLKDKKYLDVVKVSYSFEEFESSAEDIAILKTTLTNAKLELLPQWSKTKIYLCPRGLLCHRGHPNLCGRQCLAARQALGVQWEEKNILGGVLLKQTTIIDEELCFDKPFEEDLWPKGLKTSTIQ</sequence>
<evidence type="ECO:0000313" key="3">
    <source>
        <dbReference type="Proteomes" id="UP000322873"/>
    </source>
</evidence>
<comment type="caution">
    <text evidence="2">The sequence shown here is derived from an EMBL/GenBank/DDBJ whole genome shotgun (WGS) entry which is preliminary data.</text>
</comment>
<dbReference type="Pfam" id="PF02214">
    <property type="entry name" value="BTB_2"/>
    <property type="match status" value="1"/>
</dbReference>
<dbReference type="Gene3D" id="3.30.710.10">
    <property type="entry name" value="Potassium Channel Kv1.1, Chain A"/>
    <property type="match status" value="1"/>
</dbReference>
<dbReference type="GO" id="GO:0051260">
    <property type="term" value="P:protein homooligomerization"/>
    <property type="evidence" value="ECO:0007669"/>
    <property type="project" value="InterPro"/>
</dbReference>
<proteinExistence type="predicted"/>
<dbReference type="VEuPathDB" id="FungiDB:MFRU_015g00170"/>
<dbReference type="InterPro" id="IPR003131">
    <property type="entry name" value="T1-type_BTB"/>
</dbReference>
<name>A0A5M9K1E0_MONFR</name>
<evidence type="ECO:0000313" key="2">
    <source>
        <dbReference type="EMBL" id="KAA8574593.1"/>
    </source>
</evidence>
<evidence type="ECO:0000259" key="1">
    <source>
        <dbReference type="PROSITE" id="PS50097"/>
    </source>
</evidence>
<dbReference type="Proteomes" id="UP000322873">
    <property type="component" value="Unassembled WGS sequence"/>
</dbReference>
<dbReference type="AlphaFoldDB" id="A0A5M9K1E0"/>
<organism evidence="2 3">
    <name type="scientific">Monilinia fructicola</name>
    <name type="common">Brown rot fungus</name>
    <name type="synonym">Ciboria fructicola</name>
    <dbReference type="NCBI Taxonomy" id="38448"/>
    <lineage>
        <taxon>Eukaryota</taxon>
        <taxon>Fungi</taxon>
        <taxon>Dikarya</taxon>
        <taxon>Ascomycota</taxon>
        <taxon>Pezizomycotina</taxon>
        <taxon>Leotiomycetes</taxon>
        <taxon>Helotiales</taxon>
        <taxon>Sclerotiniaceae</taxon>
        <taxon>Monilinia</taxon>
    </lineage>
</organism>
<feature type="domain" description="BTB" evidence="1">
    <location>
        <begin position="12"/>
        <end position="79"/>
    </location>
</feature>
<dbReference type="PANTHER" id="PTHR14499">
    <property type="entry name" value="POTASSIUM CHANNEL TETRAMERIZATION DOMAIN-CONTAINING"/>
    <property type="match status" value="1"/>
</dbReference>
<dbReference type="SUPFAM" id="SSF54695">
    <property type="entry name" value="POZ domain"/>
    <property type="match status" value="1"/>
</dbReference>
<dbReference type="CDD" id="cd18316">
    <property type="entry name" value="BTB_POZ_KCTD-like"/>
    <property type="match status" value="1"/>
</dbReference>
<reference evidence="2 3" key="1">
    <citation type="submission" date="2019-06" db="EMBL/GenBank/DDBJ databases">
        <title>Genome Sequence of the Brown Rot Fungal Pathogen Monilinia fructicola.</title>
        <authorList>
            <person name="De Miccolis Angelini R.M."/>
            <person name="Landi L."/>
            <person name="Abate D."/>
            <person name="Pollastro S."/>
            <person name="Romanazzi G."/>
            <person name="Faretra F."/>
        </authorList>
    </citation>
    <scope>NUCLEOTIDE SEQUENCE [LARGE SCALE GENOMIC DNA]</scope>
    <source>
        <strain evidence="2 3">Mfrc123</strain>
    </source>
</reference>
<dbReference type="SMART" id="SM00225">
    <property type="entry name" value="BTB"/>
    <property type="match status" value="1"/>
</dbReference>
<protein>
    <recommendedName>
        <fullName evidence="1">BTB domain-containing protein</fullName>
    </recommendedName>
</protein>
<dbReference type="InterPro" id="IPR011333">
    <property type="entry name" value="SKP1/BTB/POZ_sf"/>
</dbReference>
<dbReference type="EMBL" id="VICG01000003">
    <property type="protein sequence ID" value="KAA8574593.1"/>
    <property type="molecule type" value="Genomic_DNA"/>
</dbReference>